<protein>
    <submittedName>
        <fullName evidence="1">Uncharacterized protein</fullName>
    </submittedName>
</protein>
<name>A0A1H2JPX1_9BACT</name>
<dbReference type="EMBL" id="FNLL01000014">
    <property type="protein sequence ID" value="SDU58363.1"/>
    <property type="molecule type" value="Genomic_DNA"/>
</dbReference>
<sequence length="829" mass="96297">MIDQSFIEKNKPEERLFEILRKEGIKLIQELCGKVWTDYNVHDPGITILEQVCYAMTELAYRTGFDVADILTREDGKIDFEHQAIFAPHRIFPNQALTPLDYEKLILDSLPEIENIWVEKSGEISGLYRIKIRAEKNISQSKAKTQALIKSVKQVFCKSRNLCEDISDVNMVKNRYCRLYADIEVSGHRNPAHILAQIYDQCATLISPGITYNSRDDLIQQGKTQDEFFTGPLLEHGFMADTPAARKQAFVNISDLPALILSIKGVVSVNSLFLEDCQTHEKYYDIIKQDESGSILCLEFPEEEDHIFVTLSKRLRQYDISLNELTRQYERLKSTHGRLGISTEEVVKSRRLPSGRFRDLGQYHSIMDQFPNSYGINRFGIPPSYPENEKAKAKQLKAYLLFFEQPMANFLETLGNIPDIFSLDPDLDRTSFSRLLDNTNAPEIEQLYVDGPEACGRKLDRIIEQYDNFYDRRNRVLDYLLALYGEKFTQNSLGAFNYYYSERGLARWFIKNKIKFLTYLPEISSKRASGYNYRQTSWNTENIAGLKLKTSILLGFQLHHSRSLTIAFTRHGLELIPDANLSELNHGTVEIQYVTPGDIAERIETPFQRIEFKHREKNLNDTDIQSLFKKIIFLKSHFLNESSMKNGLDFNNYRIGQISDDTWQIIFKPHAKSRWCYLSSHRHRDSAIRSANHLRCFIKTLNIMSEGMHLVEHLLLRPEDISRGPSETPDDFFFFRVSAVFPSWTARCANPGFRQLAEETVRINAPAHIAVDFYWLGFQQMLEFEILYHDWLEKKKAEKNSCPETQKLANRIVRFLIKHKSRKSTTCFL</sequence>
<proteinExistence type="predicted"/>
<organism evidence="1 2">
    <name type="scientific">Desulfobacula phenolica</name>
    <dbReference type="NCBI Taxonomy" id="90732"/>
    <lineage>
        <taxon>Bacteria</taxon>
        <taxon>Pseudomonadati</taxon>
        <taxon>Thermodesulfobacteriota</taxon>
        <taxon>Desulfobacteria</taxon>
        <taxon>Desulfobacterales</taxon>
        <taxon>Desulfobacteraceae</taxon>
        <taxon>Desulfobacula</taxon>
    </lineage>
</organism>
<evidence type="ECO:0000313" key="1">
    <source>
        <dbReference type="EMBL" id="SDU58363.1"/>
    </source>
</evidence>
<dbReference type="Proteomes" id="UP000199608">
    <property type="component" value="Unassembled WGS sequence"/>
</dbReference>
<accession>A0A1H2JPX1</accession>
<reference evidence="2" key="1">
    <citation type="submission" date="2016-10" db="EMBL/GenBank/DDBJ databases">
        <authorList>
            <person name="Varghese N."/>
            <person name="Submissions S."/>
        </authorList>
    </citation>
    <scope>NUCLEOTIDE SEQUENCE [LARGE SCALE GENOMIC DNA]</scope>
    <source>
        <strain evidence="2">DSM 3384</strain>
    </source>
</reference>
<evidence type="ECO:0000313" key="2">
    <source>
        <dbReference type="Proteomes" id="UP000199608"/>
    </source>
</evidence>
<keyword evidence="2" id="KW-1185">Reference proteome</keyword>
<dbReference type="AlphaFoldDB" id="A0A1H2JPX1"/>
<gene>
    <name evidence="1" type="ORF">SAMN04487931_11421</name>
</gene>
<dbReference type="RefSeq" id="WP_092237563.1">
    <property type="nucleotide sequence ID" value="NZ_FNLL01000014.1"/>
</dbReference>